<dbReference type="SUPFAM" id="SSF55781">
    <property type="entry name" value="GAF domain-like"/>
    <property type="match status" value="1"/>
</dbReference>
<dbReference type="SMART" id="SM00346">
    <property type="entry name" value="HTH_ICLR"/>
    <property type="match status" value="1"/>
</dbReference>
<dbReference type="PROSITE" id="PS51078">
    <property type="entry name" value="ICLR_ED"/>
    <property type="match status" value="1"/>
</dbReference>
<dbReference type="InterPro" id="IPR005471">
    <property type="entry name" value="Tscrpt_reg_IclR_N"/>
</dbReference>
<dbReference type="InterPro" id="IPR050707">
    <property type="entry name" value="HTH_MetabolicPath_Reg"/>
</dbReference>
<dbReference type="InterPro" id="IPR036388">
    <property type="entry name" value="WH-like_DNA-bd_sf"/>
</dbReference>
<dbReference type="PATRIC" id="fig|1441730.3.peg.4734"/>
<comment type="caution">
    <text evidence="9">The sequence shown here is derived from an EMBL/GenBank/DDBJ whole genome shotgun (WGS) entry which is preliminary data.</text>
</comment>
<reference evidence="9 10" key="2">
    <citation type="journal article" date="2016" name="Genome Announc.">
        <title>Draft Genome Sequence of a Versatile Hydrocarbon-Degrading Bacterium, Rhodococcus pyridinivorans Strain KG-16, Collected from Oil Fields in India.</title>
        <authorList>
            <person name="Aggarwal R.K."/>
            <person name="Dawar C."/>
            <person name="Phanindranath R."/>
            <person name="Mutnuri L."/>
            <person name="Dayal A.M."/>
        </authorList>
    </citation>
    <scope>NUCLEOTIDE SEQUENCE [LARGE SCALE GENOMIC DNA]</scope>
    <source>
        <strain evidence="9 10">KG-16</strain>
    </source>
</reference>
<evidence type="ECO:0000259" key="8">
    <source>
        <dbReference type="PROSITE" id="PS51078"/>
    </source>
</evidence>
<evidence type="ECO:0000256" key="5">
    <source>
        <dbReference type="ARBA" id="ARBA00058938"/>
    </source>
</evidence>
<comment type="function">
    <text evidence="5">May be an activator protein for the gylABX operon.</text>
</comment>
<sequence>MQDKRADERHKRGLVRDGDIGSVARAVAVLDTLAVAETALGVSELARRCNLPKSSVQRMLKALYEQQLLEREGTRYRLGLKLFELGQHVPRQRSLREAARPFMADLREATGHAVHLAVLDNHDVVYLEVLRSATAPPLPTRMGGRWPAHGTGIGKAILAYADHLVVEEVVAAGLPKLSERTISNPGLFTAELARIRERGVAYDLEESRAGVVCVASPVHGMNGEVVAGLSVSGWHNRINLDHAAAAVRTAALGLSRQMSMRSD</sequence>
<organism evidence="9 10">
    <name type="scientific">Rhodococcus pyridinivorans KG-16</name>
    <dbReference type="NCBI Taxonomy" id="1441730"/>
    <lineage>
        <taxon>Bacteria</taxon>
        <taxon>Bacillati</taxon>
        <taxon>Actinomycetota</taxon>
        <taxon>Actinomycetes</taxon>
        <taxon>Mycobacteriales</taxon>
        <taxon>Nocardiaceae</taxon>
        <taxon>Rhodococcus</taxon>
    </lineage>
</organism>
<proteinExistence type="predicted"/>
<dbReference type="Proteomes" id="UP000053060">
    <property type="component" value="Unassembled WGS sequence"/>
</dbReference>
<dbReference type="GO" id="GO:0003677">
    <property type="term" value="F:DNA binding"/>
    <property type="evidence" value="ECO:0007669"/>
    <property type="project" value="UniProtKB-KW"/>
</dbReference>
<dbReference type="GO" id="GO:0006071">
    <property type="term" value="P:glycerol metabolic process"/>
    <property type="evidence" value="ECO:0007669"/>
    <property type="project" value="UniProtKB-KW"/>
</dbReference>
<dbReference type="InterPro" id="IPR029016">
    <property type="entry name" value="GAF-like_dom_sf"/>
</dbReference>
<protein>
    <recommendedName>
        <fullName evidence="6">Glycerol operon regulatory protein</fullName>
    </recommendedName>
</protein>
<gene>
    <name evidence="9" type="ORF">Z045_22635</name>
</gene>
<evidence type="ECO:0000259" key="7">
    <source>
        <dbReference type="PROSITE" id="PS51077"/>
    </source>
</evidence>
<keyword evidence="1" id="KW-0319">Glycerol metabolism</keyword>
<dbReference type="PROSITE" id="PS51077">
    <property type="entry name" value="HTH_ICLR"/>
    <property type="match status" value="1"/>
</dbReference>
<accession>A0A0V9UEZ8</accession>
<dbReference type="Pfam" id="PF01614">
    <property type="entry name" value="IclR_C"/>
    <property type="match status" value="1"/>
</dbReference>
<dbReference type="FunFam" id="1.10.10.10:FF:000056">
    <property type="entry name" value="IclR family transcriptional regulator"/>
    <property type="match status" value="1"/>
</dbReference>
<dbReference type="PANTHER" id="PTHR30136:SF24">
    <property type="entry name" value="HTH-TYPE TRANSCRIPTIONAL REPRESSOR ALLR"/>
    <property type="match status" value="1"/>
</dbReference>
<dbReference type="Gene3D" id="3.30.450.40">
    <property type="match status" value="1"/>
</dbReference>
<evidence type="ECO:0000256" key="1">
    <source>
        <dbReference type="ARBA" id="ARBA00022798"/>
    </source>
</evidence>
<feature type="domain" description="HTH iclR-type" evidence="7">
    <location>
        <begin position="20"/>
        <end position="80"/>
    </location>
</feature>
<dbReference type="EMBL" id="AZXY01000014">
    <property type="protein sequence ID" value="KSZ56597.1"/>
    <property type="molecule type" value="Genomic_DNA"/>
</dbReference>
<dbReference type="Gene3D" id="1.10.10.10">
    <property type="entry name" value="Winged helix-like DNA-binding domain superfamily/Winged helix DNA-binding domain"/>
    <property type="match status" value="1"/>
</dbReference>
<evidence type="ECO:0000256" key="4">
    <source>
        <dbReference type="ARBA" id="ARBA00023163"/>
    </source>
</evidence>
<evidence type="ECO:0000256" key="2">
    <source>
        <dbReference type="ARBA" id="ARBA00023015"/>
    </source>
</evidence>
<evidence type="ECO:0000313" key="10">
    <source>
        <dbReference type="Proteomes" id="UP000053060"/>
    </source>
</evidence>
<keyword evidence="2" id="KW-0805">Transcription regulation</keyword>
<evidence type="ECO:0000256" key="6">
    <source>
        <dbReference type="ARBA" id="ARBA00070406"/>
    </source>
</evidence>
<dbReference type="PANTHER" id="PTHR30136">
    <property type="entry name" value="HELIX-TURN-HELIX TRANSCRIPTIONAL REGULATOR, ICLR FAMILY"/>
    <property type="match status" value="1"/>
</dbReference>
<dbReference type="GO" id="GO:0003700">
    <property type="term" value="F:DNA-binding transcription factor activity"/>
    <property type="evidence" value="ECO:0007669"/>
    <property type="project" value="TreeGrafter"/>
</dbReference>
<evidence type="ECO:0000256" key="3">
    <source>
        <dbReference type="ARBA" id="ARBA00023125"/>
    </source>
</evidence>
<evidence type="ECO:0000313" key="9">
    <source>
        <dbReference type="EMBL" id="KSZ56597.1"/>
    </source>
</evidence>
<dbReference type="RefSeq" id="WP_153008443.1">
    <property type="nucleotide sequence ID" value="NZ_AZXY01000014.1"/>
</dbReference>
<dbReference type="InterPro" id="IPR014757">
    <property type="entry name" value="Tscrpt_reg_IclR_C"/>
</dbReference>
<dbReference type="SUPFAM" id="SSF46785">
    <property type="entry name" value="Winged helix' DNA-binding domain"/>
    <property type="match status" value="1"/>
</dbReference>
<dbReference type="AlphaFoldDB" id="A0A0V9UEZ8"/>
<dbReference type="GO" id="GO:0045892">
    <property type="term" value="P:negative regulation of DNA-templated transcription"/>
    <property type="evidence" value="ECO:0007669"/>
    <property type="project" value="TreeGrafter"/>
</dbReference>
<keyword evidence="3" id="KW-0238">DNA-binding</keyword>
<dbReference type="InterPro" id="IPR036390">
    <property type="entry name" value="WH_DNA-bd_sf"/>
</dbReference>
<reference evidence="10" key="1">
    <citation type="submission" date="2015-01" db="EMBL/GenBank/DDBJ databases">
        <title>Draft genome sequence of Rhodococcus pyridinivorans strain KG-16, a hydrocarbon-degrading bacterium.</title>
        <authorList>
            <person name="Aggarwal R.K."/>
            <person name="Dawar C."/>
        </authorList>
    </citation>
    <scope>NUCLEOTIDE SEQUENCE [LARGE SCALE GENOMIC DNA]</scope>
    <source>
        <strain evidence="10">KG-16</strain>
    </source>
</reference>
<keyword evidence="4" id="KW-0804">Transcription</keyword>
<feature type="domain" description="IclR-ED" evidence="8">
    <location>
        <begin position="81"/>
        <end position="260"/>
    </location>
</feature>
<name>A0A0V9UEZ8_9NOCA</name>
<dbReference type="Pfam" id="PF09339">
    <property type="entry name" value="HTH_IclR"/>
    <property type="match status" value="1"/>
</dbReference>